<protein>
    <submittedName>
        <fullName evidence="1">Uncharacterized protein</fullName>
    </submittedName>
</protein>
<keyword evidence="2" id="KW-1185">Reference proteome</keyword>
<evidence type="ECO:0000313" key="1">
    <source>
        <dbReference type="EnsemblMetazoa" id="ADIR014513-PA"/>
    </source>
</evidence>
<sequence length="31" mass="3372">MSRCLAANCQQRAVVVSQSKALIRSALLPEQ</sequence>
<dbReference type="VEuPathDB" id="VectorBase:ADIR014513"/>
<proteinExistence type="predicted"/>
<organism evidence="1 2">
    <name type="scientific">Anopheles dirus</name>
    <dbReference type="NCBI Taxonomy" id="7168"/>
    <lineage>
        <taxon>Eukaryota</taxon>
        <taxon>Metazoa</taxon>
        <taxon>Ecdysozoa</taxon>
        <taxon>Arthropoda</taxon>
        <taxon>Hexapoda</taxon>
        <taxon>Insecta</taxon>
        <taxon>Pterygota</taxon>
        <taxon>Neoptera</taxon>
        <taxon>Endopterygota</taxon>
        <taxon>Diptera</taxon>
        <taxon>Nematocera</taxon>
        <taxon>Culicoidea</taxon>
        <taxon>Culicidae</taxon>
        <taxon>Anophelinae</taxon>
        <taxon>Anopheles</taxon>
    </lineage>
</organism>
<dbReference type="Proteomes" id="UP000075884">
    <property type="component" value="Unassembled WGS sequence"/>
</dbReference>
<accession>A0A182NXD2</accession>
<reference evidence="1" key="2">
    <citation type="submission" date="2020-05" db="UniProtKB">
        <authorList>
            <consortium name="EnsemblMetazoa"/>
        </authorList>
    </citation>
    <scope>IDENTIFICATION</scope>
    <source>
        <strain evidence="1">WRAIR2</strain>
    </source>
</reference>
<evidence type="ECO:0000313" key="2">
    <source>
        <dbReference type="Proteomes" id="UP000075884"/>
    </source>
</evidence>
<dbReference type="AlphaFoldDB" id="A0A182NXD2"/>
<dbReference type="EnsemblMetazoa" id="ADIR014513-RA">
    <property type="protein sequence ID" value="ADIR014513-PA"/>
    <property type="gene ID" value="ADIR014513"/>
</dbReference>
<reference evidence="2" key="1">
    <citation type="submission" date="2013-03" db="EMBL/GenBank/DDBJ databases">
        <title>The Genome Sequence of Anopheles dirus WRAIR2.</title>
        <authorList>
            <consortium name="The Broad Institute Genomics Platform"/>
            <person name="Neafsey D.E."/>
            <person name="Walton C."/>
            <person name="Walker B."/>
            <person name="Young S.K."/>
            <person name="Zeng Q."/>
            <person name="Gargeya S."/>
            <person name="Fitzgerald M."/>
            <person name="Haas B."/>
            <person name="Abouelleil A."/>
            <person name="Allen A.W."/>
            <person name="Alvarado L."/>
            <person name="Arachchi H.M."/>
            <person name="Berlin A.M."/>
            <person name="Chapman S.B."/>
            <person name="Gainer-Dewar J."/>
            <person name="Goldberg J."/>
            <person name="Griggs A."/>
            <person name="Gujja S."/>
            <person name="Hansen M."/>
            <person name="Howarth C."/>
            <person name="Imamovic A."/>
            <person name="Ireland A."/>
            <person name="Larimer J."/>
            <person name="McCowan C."/>
            <person name="Murphy C."/>
            <person name="Pearson M."/>
            <person name="Poon T.W."/>
            <person name="Priest M."/>
            <person name="Roberts A."/>
            <person name="Saif S."/>
            <person name="Shea T."/>
            <person name="Sisk P."/>
            <person name="Sykes S."/>
            <person name="Wortman J."/>
            <person name="Nusbaum C."/>
            <person name="Birren B."/>
        </authorList>
    </citation>
    <scope>NUCLEOTIDE SEQUENCE [LARGE SCALE GENOMIC DNA]</scope>
    <source>
        <strain evidence="2">WRAIR2</strain>
    </source>
</reference>
<name>A0A182NXD2_9DIPT</name>